<dbReference type="SUPFAM" id="SSF50630">
    <property type="entry name" value="Acid proteases"/>
    <property type="match status" value="1"/>
</dbReference>
<dbReference type="GO" id="GO:0006508">
    <property type="term" value="P:proteolysis"/>
    <property type="evidence" value="ECO:0007669"/>
    <property type="project" value="InterPro"/>
</dbReference>
<evidence type="ECO:0000256" key="3">
    <source>
        <dbReference type="SAM" id="MobiDB-lite"/>
    </source>
</evidence>
<proteinExistence type="predicted"/>
<organism evidence="6 7">
    <name type="scientific">Trichonephila inaurata madagascariensis</name>
    <dbReference type="NCBI Taxonomy" id="2747483"/>
    <lineage>
        <taxon>Eukaryota</taxon>
        <taxon>Metazoa</taxon>
        <taxon>Ecdysozoa</taxon>
        <taxon>Arthropoda</taxon>
        <taxon>Chelicerata</taxon>
        <taxon>Arachnida</taxon>
        <taxon>Araneae</taxon>
        <taxon>Araneomorphae</taxon>
        <taxon>Entelegynae</taxon>
        <taxon>Araneoidea</taxon>
        <taxon>Nephilidae</taxon>
        <taxon>Trichonephila</taxon>
        <taxon>Trichonephila inaurata</taxon>
    </lineage>
</organism>
<dbReference type="SUPFAM" id="SSF57756">
    <property type="entry name" value="Retrovirus zinc finger-like domains"/>
    <property type="match status" value="1"/>
</dbReference>
<feature type="domain" description="CCHC-type" evidence="4">
    <location>
        <begin position="26"/>
        <end position="41"/>
    </location>
</feature>
<evidence type="ECO:0000256" key="1">
    <source>
        <dbReference type="ARBA" id="ARBA00022801"/>
    </source>
</evidence>
<dbReference type="GO" id="GO:0003676">
    <property type="term" value="F:nucleic acid binding"/>
    <property type="evidence" value="ECO:0007669"/>
    <property type="project" value="InterPro"/>
</dbReference>
<accession>A0A8X7CNE5</accession>
<protein>
    <submittedName>
        <fullName evidence="6">CCHC-type domain-containing protein</fullName>
    </submittedName>
</protein>
<feature type="domain" description="Peptidase A2" evidence="5">
    <location>
        <begin position="143"/>
        <end position="158"/>
    </location>
</feature>
<dbReference type="OrthoDB" id="6431693at2759"/>
<evidence type="ECO:0000313" key="6">
    <source>
        <dbReference type="EMBL" id="GFY72080.1"/>
    </source>
</evidence>
<dbReference type="SMART" id="SM00343">
    <property type="entry name" value="ZnF_C2HC"/>
    <property type="match status" value="1"/>
</dbReference>
<evidence type="ECO:0000313" key="7">
    <source>
        <dbReference type="Proteomes" id="UP000886998"/>
    </source>
</evidence>
<dbReference type="GO" id="GO:0008270">
    <property type="term" value="F:zinc ion binding"/>
    <property type="evidence" value="ECO:0007669"/>
    <property type="project" value="UniProtKB-KW"/>
</dbReference>
<dbReference type="InterPro" id="IPR036875">
    <property type="entry name" value="Znf_CCHC_sf"/>
</dbReference>
<gene>
    <name evidence="6" type="primary">AVEN_33324_1</name>
    <name evidence="6" type="ORF">TNIN_87481</name>
</gene>
<evidence type="ECO:0000256" key="2">
    <source>
        <dbReference type="PROSITE-ProRule" id="PRU00047"/>
    </source>
</evidence>
<dbReference type="InterPro" id="IPR001878">
    <property type="entry name" value="Znf_CCHC"/>
</dbReference>
<dbReference type="PROSITE" id="PS00141">
    <property type="entry name" value="ASP_PROTEASE"/>
    <property type="match status" value="1"/>
</dbReference>
<feature type="region of interest" description="Disordered" evidence="3">
    <location>
        <begin position="51"/>
        <end position="81"/>
    </location>
</feature>
<keyword evidence="2" id="KW-0862">Zinc</keyword>
<dbReference type="PROSITE" id="PS50158">
    <property type="entry name" value="ZF_CCHC"/>
    <property type="match status" value="1"/>
</dbReference>
<evidence type="ECO:0000259" key="5">
    <source>
        <dbReference type="PROSITE" id="PS50175"/>
    </source>
</evidence>
<dbReference type="EMBL" id="BMAV01019239">
    <property type="protein sequence ID" value="GFY72080.1"/>
    <property type="molecule type" value="Genomic_DNA"/>
</dbReference>
<comment type="caution">
    <text evidence="6">The sequence shown here is derived from an EMBL/GenBank/DDBJ whole genome shotgun (WGS) entry which is preliminary data.</text>
</comment>
<dbReference type="InterPro" id="IPR001995">
    <property type="entry name" value="Peptidase_A2_cat"/>
</dbReference>
<dbReference type="Gene3D" id="2.40.70.10">
    <property type="entry name" value="Acid Proteases"/>
    <property type="match status" value="1"/>
</dbReference>
<dbReference type="Gene3D" id="4.10.60.10">
    <property type="entry name" value="Zinc finger, CCHC-type"/>
    <property type="match status" value="1"/>
</dbReference>
<dbReference type="PROSITE" id="PS50175">
    <property type="entry name" value="ASP_PROT_RETROV"/>
    <property type="match status" value="1"/>
</dbReference>
<dbReference type="GO" id="GO:0004190">
    <property type="term" value="F:aspartic-type endopeptidase activity"/>
    <property type="evidence" value="ECO:0007669"/>
    <property type="project" value="InterPro"/>
</dbReference>
<dbReference type="InterPro" id="IPR021109">
    <property type="entry name" value="Peptidase_aspartic_dom_sf"/>
</dbReference>
<dbReference type="Proteomes" id="UP000886998">
    <property type="component" value="Unassembled WGS sequence"/>
</dbReference>
<dbReference type="InterPro" id="IPR001969">
    <property type="entry name" value="Aspartic_peptidase_AS"/>
</dbReference>
<evidence type="ECO:0000259" key="4">
    <source>
        <dbReference type="PROSITE" id="PS50158"/>
    </source>
</evidence>
<keyword evidence="7" id="KW-1185">Reference proteome</keyword>
<sequence>MTVPPSQYEAPRKTDLWRTADSRPVCFHCGRPGHVVRYCRERRAIFNDYRRNNPRNYNLPDERQSRRTHPTKIKQSSSRKITNTPYEVPITDAIPNFQPVAKPRGKLSRSPSIGGEVANFRTPPLAAKLHGNHIDVFIDHQPVKALVDSGASNSVISETYRRKQRKVVQDQILLREATQGLLVTITNILKHGSVIPPRYTHISRFTNSDRVNPPSAAILRAFFDWKNTQVSSDSVFSVRTAGFVAEASRLISTSICLVRKSKFQTPSRRCVGKTSFSFMDGSFHV</sequence>
<keyword evidence="2" id="KW-0479">Metal-binding</keyword>
<name>A0A8X7CNE5_9ARAC</name>
<dbReference type="AlphaFoldDB" id="A0A8X7CNE5"/>
<reference evidence="6" key="1">
    <citation type="submission" date="2020-08" db="EMBL/GenBank/DDBJ databases">
        <title>Multicomponent nature underlies the extraordinary mechanical properties of spider dragline silk.</title>
        <authorList>
            <person name="Kono N."/>
            <person name="Nakamura H."/>
            <person name="Mori M."/>
            <person name="Yoshida Y."/>
            <person name="Ohtoshi R."/>
            <person name="Malay A.D."/>
            <person name="Moran D.A.P."/>
            <person name="Tomita M."/>
            <person name="Numata K."/>
            <person name="Arakawa K."/>
        </authorList>
    </citation>
    <scope>NUCLEOTIDE SEQUENCE</scope>
</reference>
<keyword evidence="1" id="KW-0378">Hydrolase</keyword>
<keyword evidence="2" id="KW-0863">Zinc-finger</keyword>